<keyword evidence="3" id="KW-0560">Oxidoreductase</keyword>
<dbReference type="SUPFAM" id="SSF55961">
    <property type="entry name" value="Bet v1-like"/>
    <property type="match status" value="1"/>
</dbReference>
<dbReference type="PROSITE" id="PS00570">
    <property type="entry name" value="RING_HYDROXYL_ALPHA"/>
    <property type="match status" value="1"/>
</dbReference>
<dbReference type="Gene3D" id="2.102.10.10">
    <property type="entry name" value="Rieske [2Fe-2S] iron-sulphur domain"/>
    <property type="match status" value="1"/>
</dbReference>
<dbReference type="PANTHER" id="PTHR21266:SF59">
    <property type="entry name" value="BLR4922 PROTEIN"/>
    <property type="match status" value="1"/>
</dbReference>
<dbReference type="InterPro" id="IPR036922">
    <property type="entry name" value="Rieske_2Fe-2S_sf"/>
</dbReference>
<proteinExistence type="predicted"/>
<name>A0A4P2QA18_SORCE</name>
<keyword evidence="2" id="KW-0479">Metal-binding</keyword>
<gene>
    <name evidence="8" type="ORF">SOCEGT47_070240</name>
</gene>
<keyword evidence="5" id="KW-0411">Iron-sulfur</keyword>
<dbReference type="InterPro" id="IPR017941">
    <property type="entry name" value="Rieske_2Fe-2S"/>
</dbReference>
<accession>A0A4P2QA18</accession>
<dbReference type="SUPFAM" id="SSF50022">
    <property type="entry name" value="ISP domain"/>
    <property type="match status" value="1"/>
</dbReference>
<dbReference type="Pfam" id="PF19112">
    <property type="entry name" value="VanA_C"/>
    <property type="match status" value="1"/>
</dbReference>
<evidence type="ECO:0000256" key="4">
    <source>
        <dbReference type="ARBA" id="ARBA00023004"/>
    </source>
</evidence>
<reference evidence="8 9" key="1">
    <citation type="submission" date="2015-09" db="EMBL/GenBank/DDBJ databases">
        <title>Sorangium comparison.</title>
        <authorList>
            <person name="Zaburannyi N."/>
            <person name="Bunk B."/>
            <person name="Overmann J."/>
            <person name="Mueller R."/>
        </authorList>
    </citation>
    <scope>NUCLEOTIDE SEQUENCE [LARGE SCALE GENOMIC DNA]</scope>
    <source>
        <strain evidence="8 9">So ceGT47</strain>
    </source>
</reference>
<keyword evidence="4" id="KW-0408">Iron</keyword>
<evidence type="ECO:0000259" key="7">
    <source>
        <dbReference type="PROSITE" id="PS51296"/>
    </source>
</evidence>
<evidence type="ECO:0000256" key="5">
    <source>
        <dbReference type="ARBA" id="ARBA00023014"/>
    </source>
</evidence>
<dbReference type="RefSeq" id="WP_129354069.1">
    <property type="nucleotide sequence ID" value="NZ_CP012670.1"/>
</dbReference>
<dbReference type="AlphaFoldDB" id="A0A4P2QA18"/>
<dbReference type="PANTHER" id="PTHR21266">
    <property type="entry name" value="IRON-SULFUR DOMAIN CONTAINING PROTEIN"/>
    <property type="match status" value="1"/>
</dbReference>
<dbReference type="Proteomes" id="UP000295781">
    <property type="component" value="Chromosome"/>
</dbReference>
<dbReference type="PROSITE" id="PS51296">
    <property type="entry name" value="RIESKE"/>
    <property type="match status" value="1"/>
</dbReference>
<dbReference type="InterPro" id="IPR050584">
    <property type="entry name" value="Cholesterol_7-desaturase"/>
</dbReference>
<protein>
    <submittedName>
        <fullName evidence="8">(2Fe-2S)-binding protein</fullName>
    </submittedName>
</protein>
<dbReference type="CDD" id="cd03469">
    <property type="entry name" value="Rieske_RO_Alpha_N"/>
    <property type="match status" value="1"/>
</dbReference>
<feature type="region of interest" description="Disordered" evidence="6">
    <location>
        <begin position="337"/>
        <end position="356"/>
    </location>
</feature>
<dbReference type="GO" id="GO:0051537">
    <property type="term" value="F:2 iron, 2 sulfur cluster binding"/>
    <property type="evidence" value="ECO:0007669"/>
    <property type="project" value="UniProtKB-KW"/>
</dbReference>
<evidence type="ECO:0000256" key="6">
    <source>
        <dbReference type="SAM" id="MobiDB-lite"/>
    </source>
</evidence>
<evidence type="ECO:0000256" key="3">
    <source>
        <dbReference type="ARBA" id="ARBA00023002"/>
    </source>
</evidence>
<sequence>MAELDHWHPVLLSRELGRKPRGVRLADHEIVVYRTASGGLGAFTDRCPHRGMRLSEGWVEGDRLVCGYHGWRWAADGRGEIPATPAARPCARREDVFDVVERYGAIWVKRAGAQATFPRIDTDGYWPAGVLRHRAAVPFELALDNFIEVEHTPFVHFMLGYALEQMPEVEARVTLSDDAVQVVNTGPKRPMPRILERMLRIPHDAKFVVEWTARFSPVHAVYDHSFIDARTGECVTYPLRSAVFFNPVSPDSAEIFTFLFATLGRFSEFGLGALIWPPMRAAMDLELRLDMKILARLADRRGNLRGRVLGRFDKALVASRERIDRIYRGRAIEATPEAADGREATRPGRRLPLAAS</sequence>
<dbReference type="OrthoDB" id="9790995at2"/>
<keyword evidence="1" id="KW-0001">2Fe-2S</keyword>
<evidence type="ECO:0000313" key="8">
    <source>
        <dbReference type="EMBL" id="AUX26455.1"/>
    </source>
</evidence>
<evidence type="ECO:0000256" key="1">
    <source>
        <dbReference type="ARBA" id="ARBA00022714"/>
    </source>
</evidence>
<dbReference type="GO" id="GO:0016491">
    <property type="term" value="F:oxidoreductase activity"/>
    <property type="evidence" value="ECO:0007669"/>
    <property type="project" value="UniProtKB-KW"/>
</dbReference>
<feature type="domain" description="Rieske" evidence="7">
    <location>
        <begin position="7"/>
        <end position="108"/>
    </location>
</feature>
<dbReference type="InterPro" id="IPR044043">
    <property type="entry name" value="VanA_C_cat"/>
</dbReference>
<dbReference type="Pfam" id="PF00355">
    <property type="entry name" value="Rieske"/>
    <property type="match status" value="1"/>
</dbReference>
<evidence type="ECO:0000256" key="2">
    <source>
        <dbReference type="ARBA" id="ARBA00022723"/>
    </source>
</evidence>
<dbReference type="InterPro" id="IPR015881">
    <property type="entry name" value="ARHD_Rieske_2Fe_2S"/>
</dbReference>
<dbReference type="Gene3D" id="3.90.380.10">
    <property type="entry name" value="Naphthalene 1,2-dioxygenase Alpha Subunit, Chain A, domain 1"/>
    <property type="match status" value="1"/>
</dbReference>
<evidence type="ECO:0000313" key="9">
    <source>
        <dbReference type="Proteomes" id="UP000295781"/>
    </source>
</evidence>
<organism evidence="8 9">
    <name type="scientific">Sorangium cellulosum</name>
    <name type="common">Polyangium cellulosum</name>
    <dbReference type="NCBI Taxonomy" id="56"/>
    <lineage>
        <taxon>Bacteria</taxon>
        <taxon>Pseudomonadati</taxon>
        <taxon>Myxococcota</taxon>
        <taxon>Polyangia</taxon>
        <taxon>Polyangiales</taxon>
        <taxon>Polyangiaceae</taxon>
        <taxon>Sorangium</taxon>
    </lineage>
</organism>
<dbReference type="GO" id="GO:0005506">
    <property type="term" value="F:iron ion binding"/>
    <property type="evidence" value="ECO:0007669"/>
    <property type="project" value="InterPro"/>
</dbReference>
<dbReference type="EMBL" id="CP012670">
    <property type="protein sequence ID" value="AUX26455.1"/>
    <property type="molecule type" value="Genomic_DNA"/>
</dbReference>